<feature type="signal peptide" evidence="1">
    <location>
        <begin position="1"/>
        <end position="19"/>
    </location>
</feature>
<accession>A0A7L9RUL7</accession>
<sequence>MKYLFAILISLMSVTPTFTAERIYATGCIPSTPEDWERAGVPLRSPSEELRASRLARLPSGTASLSSTRLADSKPILPRYEILTMSDVKNQHPLGTCSIFAIVAAIEAQLPKGTVISEAELFTRVKMIVEARVQEGVALSRYIPLLKEGVVLDHQYVNYEIFSNYVIIVVKNKASVTLSLDYIKSLNELKDHATKLGKAPEDFRPTWDEKRRAHIEEQEKEIEREIEESKGKTNTYWFPLPYLGIPINIPGSSVVRCGLNLDEISRLFFTRILTPQSFMPLPRLNVSVIFTRDSRGTCEDELIKGLKQSICNNVSVVVDVKTFARYKFAPGNGDYDKLENGLYREVHKEKGAYEKVSQWLSDSVSPNNGFIVTTKIPDEYGWEGAHAICICGYDNAYQPDKSKPAVSAFKFKNSWGRTYGNEGYAWLTEDYVRQHTYNALVLDVNGRQ</sequence>
<dbReference type="InterPro" id="IPR038765">
    <property type="entry name" value="Papain-like_cys_pep_sf"/>
</dbReference>
<gene>
    <name evidence="3" type="ORF">CPBP_01024</name>
</gene>
<dbReference type="GO" id="GO:0006508">
    <property type="term" value="P:proteolysis"/>
    <property type="evidence" value="ECO:0007669"/>
    <property type="project" value="UniProtKB-KW"/>
</dbReference>
<evidence type="ECO:0000313" key="4">
    <source>
        <dbReference type="Proteomes" id="UP000594001"/>
    </source>
</evidence>
<dbReference type="KEGG" id="pbal:CPBP_01024"/>
<reference evidence="3 4" key="1">
    <citation type="submission" date="2020-06" db="EMBL/GenBank/DDBJ databases">
        <title>The endosymbiont of the kinetoplastid Bodo saltans is a Paracaedibacter-like alpha-proteobacterium possessing a putative toxin-antitoxin system.</title>
        <authorList>
            <person name="Midha S."/>
            <person name="Rigden D.J."/>
            <person name="Siozios S."/>
            <person name="Hurst G.D.D."/>
            <person name="Jackson A.P."/>
        </authorList>
    </citation>
    <scope>NUCLEOTIDE SEQUENCE [LARGE SCALE GENOMIC DNA]</scope>
    <source>
        <strain evidence="3">Lake Konstanz</strain>
    </source>
</reference>
<proteinExistence type="predicted"/>
<keyword evidence="1" id="KW-0732">Signal</keyword>
<evidence type="ECO:0000259" key="2">
    <source>
        <dbReference type="Pfam" id="PF00112"/>
    </source>
</evidence>
<name>A0A7L9RUL7_9PROT</name>
<dbReference type="Pfam" id="PF00112">
    <property type="entry name" value="Peptidase_C1"/>
    <property type="match status" value="1"/>
</dbReference>
<dbReference type="AlphaFoldDB" id="A0A7L9RUL7"/>
<dbReference type="RefSeq" id="WP_350331794.1">
    <property type="nucleotide sequence ID" value="NZ_CP054719.1"/>
</dbReference>
<evidence type="ECO:0000256" key="1">
    <source>
        <dbReference type="SAM" id="SignalP"/>
    </source>
</evidence>
<dbReference type="SUPFAM" id="SSF54001">
    <property type="entry name" value="Cysteine proteinases"/>
    <property type="match status" value="1"/>
</dbReference>
<keyword evidence="3" id="KW-0378">Hydrolase</keyword>
<keyword evidence="4" id="KW-1185">Reference proteome</keyword>
<dbReference type="GO" id="GO:0008234">
    <property type="term" value="F:cysteine-type peptidase activity"/>
    <property type="evidence" value="ECO:0007669"/>
    <property type="project" value="InterPro"/>
</dbReference>
<feature type="chain" id="PRO_5032304588" evidence="1">
    <location>
        <begin position="20"/>
        <end position="448"/>
    </location>
</feature>
<protein>
    <submittedName>
        <fullName evidence="3">Papain family cysteine protease</fullName>
    </submittedName>
</protein>
<keyword evidence="3" id="KW-0645">Protease</keyword>
<organism evidence="3 4">
    <name type="scientific">Candidatus Bodocaedibacter vickermanii</name>
    <dbReference type="NCBI Taxonomy" id="2741701"/>
    <lineage>
        <taxon>Bacteria</taxon>
        <taxon>Pseudomonadati</taxon>
        <taxon>Pseudomonadota</taxon>
        <taxon>Alphaproteobacteria</taxon>
        <taxon>Holosporales</taxon>
        <taxon>Candidatus Paracaedibacteraceae</taxon>
        <taxon>Candidatus Bodocaedibacter</taxon>
    </lineage>
</organism>
<feature type="domain" description="Peptidase C1A papain C-terminal" evidence="2">
    <location>
        <begin position="382"/>
        <end position="430"/>
    </location>
</feature>
<dbReference type="EMBL" id="CP054719">
    <property type="protein sequence ID" value="QOL20241.1"/>
    <property type="molecule type" value="Genomic_DNA"/>
</dbReference>
<dbReference type="Gene3D" id="3.90.70.10">
    <property type="entry name" value="Cysteine proteinases"/>
    <property type="match status" value="1"/>
</dbReference>
<evidence type="ECO:0000313" key="3">
    <source>
        <dbReference type="EMBL" id="QOL20241.1"/>
    </source>
</evidence>
<dbReference type="InterPro" id="IPR000668">
    <property type="entry name" value="Peptidase_C1A_C"/>
</dbReference>
<dbReference type="Proteomes" id="UP000594001">
    <property type="component" value="Chromosome"/>
</dbReference>